<dbReference type="RefSeq" id="WP_379735744.1">
    <property type="nucleotide sequence ID" value="NZ_JBHRVV010000001.1"/>
</dbReference>
<organism evidence="3 4">
    <name type="scientific">Massilia haematophila</name>
    <dbReference type="NCBI Taxonomy" id="457923"/>
    <lineage>
        <taxon>Bacteria</taxon>
        <taxon>Pseudomonadati</taxon>
        <taxon>Pseudomonadota</taxon>
        <taxon>Betaproteobacteria</taxon>
        <taxon>Burkholderiales</taxon>
        <taxon>Oxalobacteraceae</taxon>
        <taxon>Telluria group</taxon>
        <taxon>Massilia</taxon>
    </lineage>
</organism>
<dbReference type="PANTHER" id="PTHR43179:SF7">
    <property type="entry name" value="RHAMNOSYLTRANSFERASE WBBL"/>
    <property type="match status" value="1"/>
</dbReference>
<feature type="region of interest" description="Disordered" evidence="1">
    <location>
        <begin position="1"/>
        <end position="21"/>
    </location>
</feature>
<name>A0ABV7PNU3_9BURK</name>
<evidence type="ECO:0000313" key="4">
    <source>
        <dbReference type="Proteomes" id="UP001595665"/>
    </source>
</evidence>
<keyword evidence="4" id="KW-1185">Reference proteome</keyword>
<dbReference type="PANTHER" id="PTHR43179">
    <property type="entry name" value="RHAMNOSYLTRANSFERASE WBBL"/>
    <property type="match status" value="1"/>
</dbReference>
<dbReference type="Pfam" id="PF00535">
    <property type="entry name" value="Glycos_transf_2"/>
    <property type="match status" value="1"/>
</dbReference>
<proteinExistence type="predicted"/>
<protein>
    <submittedName>
        <fullName evidence="3">Glycosyltransferase family 2 protein</fullName>
        <ecNumber evidence="3">2.4.-.-</ecNumber>
    </submittedName>
</protein>
<dbReference type="EC" id="2.4.-.-" evidence="3"/>
<gene>
    <name evidence="3" type="ORF">ACFOPH_13380</name>
</gene>
<dbReference type="InterPro" id="IPR001173">
    <property type="entry name" value="Glyco_trans_2-like"/>
</dbReference>
<reference evidence="4" key="1">
    <citation type="journal article" date="2019" name="Int. J. Syst. Evol. Microbiol.">
        <title>The Global Catalogue of Microorganisms (GCM) 10K type strain sequencing project: providing services to taxonomists for standard genome sequencing and annotation.</title>
        <authorList>
            <consortium name="The Broad Institute Genomics Platform"/>
            <consortium name="The Broad Institute Genome Sequencing Center for Infectious Disease"/>
            <person name="Wu L."/>
            <person name="Ma J."/>
        </authorList>
    </citation>
    <scope>NUCLEOTIDE SEQUENCE [LARGE SCALE GENOMIC DNA]</scope>
    <source>
        <strain evidence="4">CCM 7480</strain>
    </source>
</reference>
<dbReference type="Gene3D" id="3.90.550.10">
    <property type="entry name" value="Spore Coat Polysaccharide Biosynthesis Protein SpsA, Chain A"/>
    <property type="match status" value="1"/>
</dbReference>
<dbReference type="InterPro" id="IPR029044">
    <property type="entry name" value="Nucleotide-diphossugar_trans"/>
</dbReference>
<dbReference type="Proteomes" id="UP001595665">
    <property type="component" value="Unassembled WGS sequence"/>
</dbReference>
<accession>A0ABV7PNU3</accession>
<feature type="compositionally biased region" description="Polar residues" evidence="1">
    <location>
        <begin position="8"/>
        <end position="19"/>
    </location>
</feature>
<keyword evidence="3" id="KW-0808">Transferase</keyword>
<dbReference type="SUPFAM" id="SSF53448">
    <property type="entry name" value="Nucleotide-diphospho-sugar transferases"/>
    <property type="match status" value="1"/>
</dbReference>
<evidence type="ECO:0000256" key="1">
    <source>
        <dbReference type="SAM" id="MobiDB-lite"/>
    </source>
</evidence>
<keyword evidence="3" id="KW-0328">Glycosyltransferase</keyword>
<evidence type="ECO:0000313" key="3">
    <source>
        <dbReference type="EMBL" id="MFC3459226.1"/>
    </source>
</evidence>
<comment type="caution">
    <text evidence="3">The sequence shown here is derived from an EMBL/GenBank/DDBJ whole genome shotgun (WGS) entry which is preliminary data.</text>
</comment>
<dbReference type="GO" id="GO:0016757">
    <property type="term" value="F:glycosyltransferase activity"/>
    <property type="evidence" value="ECO:0007669"/>
    <property type="project" value="UniProtKB-KW"/>
</dbReference>
<sequence length="614" mass="67962">MKLYRAASKQNSQAKQESLAQVPHVQKMPVTIQGQNAKHTQQVKVDLACVIGSKIVLAGWSTADVELQVQSGEAVLAVEWFSAKRPDVAAHLSISNEETGFVLIAQANGDEPVTLSWMCPQRRQRQSFVLSLSAHPGPASAERQLLQTAFASLIHNVPAFTEEWREIVAMLPESASQTSDAKAYFEQACSCTQTGEGVIIGWLLQKDPAALVWVEDESGNISPMHGLYRSYRQDVANAFGVEYGPSDYAGLVAHVSGLKPENTWKLKMLGSDGVHQLAEIRAGTLSSDPVAAARHLFSLNVALADFHNRIAEIDEPILEKLIRLQRAAQDLLPVKVRQLGQPPEAPLISVIIPLYGRTDFVEHQLMEFCEDEWLKVNAEIIYVLDDPALLQGFPTEIEALYRVYQLPVRWVWGNANRGFSGANNLGVTCAKGEYLAFLNSDAFPQKPGWLEDLIDVLRTRPNIGAVGPRLVTAEGSIQHAGMAFLRREDLGIWTNHHPCMGLDPSLDPSRELTIVPAVTGACLVMRQSDFEKVDKWDTGYLIGDFEDSDLCLKLRDAGFDIAYCPSVQLTHLERQSFKLLGNDDMRTRVVIYNAVRHQNKWQTLLAGGNVVIKN</sequence>
<dbReference type="EMBL" id="JBHRVV010000001">
    <property type="protein sequence ID" value="MFC3459226.1"/>
    <property type="molecule type" value="Genomic_DNA"/>
</dbReference>
<evidence type="ECO:0000259" key="2">
    <source>
        <dbReference type="Pfam" id="PF00535"/>
    </source>
</evidence>
<feature type="domain" description="Glycosyltransferase 2-like" evidence="2">
    <location>
        <begin position="349"/>
        <end position="472"/>
    </location>
</feature>